<dbReference type="RefSeq" id="WP_323278852.1">
    <property type="nucleotide sequence ID" value="NZ_JAYGGQ010000006.1"/>
</dbReference>
<organism evidence="1 2">
    <name type="scientific">Sinomonas terricola</name>
    <dbReference type="NCBI Taxonomy" id="3110330"/>
    <lineage>
        <taxon>Bacteria</taxon>
        <taxon>Bacillati</taxon>
        <taxon>Actinomycetota</taxon>
        <taxon>Actinomycetes</taxon>
        <taxon>Micrococcales</taxon>
        <taxon>Micrococcaceae</taxon>
        <taxon>Sinomonas</taxon>
    </lineage>
</organism>
<evidence type="ECO:0000313" key="2">
    <source>
        <dbReference type="Proteomes" id="UP001304769"/>
    </source>
</evidence>
<keyword evidence="2" id="KW-1185">Reference proteome</keyword>
<reference evidence="1 2" key="1">
    <citation type="submission" date="2023-12" db="EMBL/GenBank/DDBJ databases">
        <title>Sinomonas terricola sp. nov, isolated from litchi orchard soil in Guangdong, PR China.</title>
        <authorList>
            <person name="Jiaxin W."/>
            <person name="Yang Z."/>
            <person name="Honghui Z."/>
        </authorList>
    </citation>
    <scope>NUCLEOTIDE SEQUENCE [LARGE SCALE GENOMIC DNA]</scope>
    <source>
        <strain evidence="1 2">JGH33</strain>
    </source>
</reference>
<protein>
    <submittedName>
        <fullName evidence="1">Uncharacterized protein</fullName>
    </submittedName>
</protein>
<dbReference type="EMBL" id="JAYGGQ010000006">
    <property type="protein sequence ID" value="MEA5454996.1"/>
    <property type="molecule type" value="Genomic_DNA"/>
</dbReference>
<proteinExistence type="predicted"/>
<sequence length="89" mass="9887">MTTNTCTAEPTVRSFRPAPRRVVRPAHGPVSRARGASPSSVVRRVAARVWAWLAERAREARDIDARLSARRDEDAARLSRSGAWPARIL</sequence>
<accession>A0ABU5T5P6</accession>
<gene>
    <name evidence="1" type="ORF">SPF06_09720</name>
</gene>
<comment type="caution">
    <text evidence="1">The sequence shown here is derived from an EMBL/GenBank/DDBJ whole genome shotgun (WGS) entry which is preliminary data.</text>
</comment>
<evidence type="ECO:0000313" key="1">
    <source>
        <dbReference type="EMBL" id="MEA5454996.1"/>
    </source>
</evidence>
<name>A0ABU5T5P6_9MICC</name>
<dbReference type="Proteomes" id="UP001304769">
    <property type="component" value="Unassembled WGS sequence"/>
</dbReference>